<keyword evidence="2" id="KW-0378">Hydrolase</keyword>
<dbReference type="EMBL" id="JACIFD010000002">
    <property type="protein sequence ID" value="MBB4070889.1"/>
    <property type="molecule type" value="Genomic_DNA"/>
</dbReference>
<reference evidence="2" key="1">
    <citation type="submission" date="2020-08" db="EMBL/GenBank/DDBJ databases">
        <title>Sequencing the genomes of 1000 actinobacteria strains.</title>
        <authorList>
            <person name="Klenk H.-P."/>
        </authorList>
    </citation>
    <scope>NUCLEOTIDE SEQUENCE [LARGE SCALE GENOMIC DNA]</scope>
    <source>
        <strain evidence="2">DSM 27064</strain>
    </source>
</reference>
<sequence length="670" mass="71943">MTQATINLYEITITELLLAYRTRQLSPITVTARYLERIAAFDRAGKHLNSVIVMNDAALAAAAESERRWRDGTARPLEGVPFTVKDSYMVKGLTVASGSPAFAGLIANWDAFTVQQLLQAGAVLLGKTNMPPMADGGMQRGVYGRAENPYNTDYLAAAYASGSSNGSGAATAANLAVFGMGEETVSSGRSPASNNGLCAYTPSWGLISIRGNWPLFPARDVVVPHTRTMVDMLQLLNVLVVDDPETRGDFWRHQQVVELPPASAVRPADYTELSDPHALQGKVLAVPRMYLGKDPKFPMPVRPSVLALWEQTKARLEALGATVVESDFPVVEQYERDKPAGEQIAELGVLPEGWMATEFNHFLAFGWDDFLRANNDPEIPNLAVVDPDAIFPLAPGTLPDRYEEVPDYENRYRAVVKYAQEGIADPRDRADFAAGLRALVQLRTELFENWLAAHGYDAVVFPANADIGTEDAERLPAANDHAWLNGVLFSNGNYALRHFGIPTVTVSMGATSDIQVPVGVTFAGAAYSDSDLLRYAAALDGDGFIRPTPRHAPGVAADLLPVQQEETADLAVVVTATQAVAVAEGLEVEISGAVTLAGHTAGLAEVPLGVTVNEQTVAVNTGETGHFMARLIVARPEFGLNPDPGSLLAVVRVADSSLYRGAVSCEIAYV</sequence>
<evidence type="ECO:0000313" key="2">
    <source>
        <dbReference type="EMBL" id="MBB4070889.1"/>
    </source>
</evidence>
<feature type="domain" description="Amidase" evidence="1">
    <location>
        <begin position="30"/>
        <end position="334"/>
    </location>
</feature>
<comment type="caution">
    <text evidence="2">The sequence shown here is derived from an EMBL/GenBank/DDBJ whole genome shotgun (WGS) entry which is preliminary data.</text>
</comment>
<evidence type="ECO:0000313" key="3">
    <source>
        <dbReference type="Proteomes" id="UP000571183"/>
    </source>
</evidence>
<dbReference type="Gene3D" id="3.90.1300.10">
    <property type="entry name" value="Amidase signature (AS) domain"/>
    <property type="match status" value="1"/>
</dbReference>
<name>A0A840DMV8_9MICO</name>
<accession>A0A840DMV8</accession>
<dbReference type="NCBIfam" id="NF005127">
    <property type="entry name" value="PRK06565.1"/>
    <property type="match status" value="1"/>
</dbReference>
<protein>
    <submittedName>
        <fullName evidence="2">Amidase</fullName>
        <ecNumber evidence="2">3.5.1.4</ecNumber>
    </submittedName>
</protein>
<dbReference type="Proteomes" id="UP000571183">
    <property type="component" value="Unassembled WGS sequence"/>
</dbReference>
<dbReference type="PANTHER" id="PTHR42678:SF11">
    <property type="entry name" value="AMIDASE FAMILY PROTEIN"/>
    <property type="match status" value="1"/>
</dbReference>
<organism evidence="2 3">
    <name type="scientific">Canibacter oris</name>
    <dbReference type="NCBI Taxonomy" id="1365628"/>
    <lineage>
        <taxon>Bacteria</taxon>
        <taxon>Bacillati</taxon>
        <taxon>Actinomycetota</taxon>
        <taxon>Actinomycetes</taxon>
        <taxon>Micrococcales</taxon>
        <taxon>Microbacteriaceae</taxon>
        <taxon>Canibacter</taxon>
    </lineage>
</organism>
<proteinExistence type="predicted"/>
<dbReference type="EC" id="3.5.1.4" evidence="2"/>
<dbReference type="PANTHER" id="PTHR42678">
    <property type="entry name" value="AMIDASE"/>
    <property type="match status" value="1"/>
</dbReference>
<dbReference type="GO" id="GO:0004040">
    <property type="term" value="F:amidase activity"/>
    <property type="evidence" value="ECO:0007669"/>
    <property type="project" value="UniProtKB-EC"/>
</dbReference>
<keyword evidence="3" id="KW-1185">Reference proteome</keyword>
<dbReference type="InterPro" id="IPR036928">
    <property type="entry name" value="AS_sf"/>
</dbReference>
<dbReference type="Pfam" id="PF01425">
    <property type="entry name" value="Amidase"/>
    <property type="match status" value="1"/>
</dbReference>
<dbReference type="AlphaFoldDB" id="A0A840DMV8"/>
<dbReference type="InterPro" id="IPR023631">
    <property type="entry name" value="Amidase_dom"/>
</dbReference>
<dbReference type="SUPFAM" id="SSF75304">
    <property type="entry name" value="Amidase signature (AS) enzymes"/>
    <property type="match status" value="1"/>
</dbReference>
<gene>
    <name evidence="2" type="ORF">F5897_000173</name>
</gene>
<dbReference type="RefSeq" id="WP_183304157.1">
    <property type="nucleotide sequence ID" value="NZ_JACIFD010000002.1"/>
</dbReference>
<evidence type="ECO:0000259" key="1">
    <source>
        <dbReference type="Pfam" id="PF01425"/>
    </source>
</evidence>